<dbReference type="GO" id="GO:0005737">
    <property type="term" value="C:cytoplasm"/>
    <property type="evidence" value="ECO:0007669"/>
    <property type="project" value="UniProtKB-SubCell"/>
</dbReference>
<dbReference type="EC" id="2.7.4.6" evidence="2 12"/>
<evidence type="ECO:0000256" key="7">
    <source>
        <dbReference type="ARBA" id="ARBA00022741"/>
    </source>
</evidence>
<name>A0A381E7K0_9GAMM</name>
<dbReference type="OrthoDB" id="9801161at2"/>
<dbReference type="PANTHER" id="PTHR46161:SF3">
    <property type="entry name" value="NUCLEOSIDE DIPHOSPHATE KINASE DDB_G0292928-RELATED"/>
    <property type="match status" value="1"/>
</dbReference>
<dbReference type="GO" id="GO:0006241">
    <property type="term" value="P:CTP biosynthetic process"/>
    <property type="evidence" value="ECO:0007669"/>
    <property type="project" value="UniProtKB-UniRule"/>
</dbReference>
<keyword evidence="5 12" id="KW-0808">Transferase</keyword>
<keyword evidence="8 12" id="KW-0418">Kinase</keyword>
<dbReference type="GO" id="GO:0005524">
    <property type="term" value="F:ATP binding"/>
    <property type="evidence" value="ECO:0007669"/>
    <property type="project" value="UniProtKB-UniRule"/>
</dbReference>
<comment type="subcellular location">
    <subcellularLocation>
        <location evidence="12">Cytoplasm</location>
    </subcellularLocation>
</comment>
<evidence type="ECO:0000256" key="12">
    <source>
        <dbReference type="HAMAP-Rule" id="MF_00451"/>
    </source>
</evidence>
<comment type="similarity">
    <text evidence="1 12 13 14">Belongs to the NDK family.</text>
</comment>
<evidence type="ECO:0000256" key="9">
    <source>
        <dbReference type="ARBA" id="ARBA00022840"/>
    </source>
</evidence>
<evidence type="ECO:0000313" key="17">
    <source>
        <dbReference type="Proteomes" id="UP000254572"/>
    </source>
</evidence>
<dbReference type="EMBL" id="UFUW01000001">
    <property type="protein sequence ID" value="SUX22442.1"/>
    <property type="molecule type" value="Genomic_DNA"/>
</dbReference>
<evidence type="ECO:0000256" key="8">
    <source>
        <dbReference type="ARBA" id="ARBA00022777"/>
    </source>
</evidence>
<feature type="binding site" evidence="12 13">
    <location>
        <position position="59"/>
    </location>
    <ligand>
        <name>ATP</name>
        <dbReference type="ChEBI" id="CHEBI:30616"/>
    </ligand>
</feature>
<comment type="subunit">
    <text evidence="12">Homotetramer.</text>
</comment>
<keyword evidence="10 12" id="KW-0460">Magnesium</keyword>
<evidence type="ECO:0000256" key="11">
    <source>
        <dbReference type="ARBA" id="ARBA00023080"/>
    </source>
</evidence>
<feature type="binding site" evidence="12 13">
    <location>
        <position position="11"/>
    </location>
    <ligand>
        <name>ATP</name>
        <dbReference type="ChEBI" id="CHEBI:30616"/>
    </ligand>
</feature>
<dbReference type="InterPro" id="IPR001564">
    <property type="entry name" value="Nucleoside_diP_kinase"/>
</dbReference>
<keyword evidence="12" id="KW-0963">Cytoplasm</keyword>
<dbReference type="GO" id="GO:0046872">
    <property type="term" value="F:metal ion binding"/>
    <property type="evidence" value="ECO:0007669"/>
    <property type="project" value="UniProtKB-KW"/>
</dbReference>
<comment type="cofactor">
    <cofactor evidence="12">
        <name>Mg(2+)</name>
        <dbReference type="ChEBI" id="CHEBI:18420"/>
    </cofactor>
</comment>
<comment type="catalytic activity">
    <reaction evidence="12">
        <text>a 2'-deoxyribonucleoside 5'-diphosphate + ATP = a 2'-deoxyribonucleoside 5'-triphosphate + ADP</text>
        <dbReference type="Rhea" id="RHEA:44640"/>
        <dbReference type="ChEBI" id="CHEBI:30616"/>
        <dbReference type="ChEBI" id="CHEBI:61560"/>
        <dbReference type="ChEBI" id="CHEBI:73316"/>
        <dbReference type="ChEBI" id="CHEBI:456216"/>
        <dbReference type="EC" id="2.7.4.6"/>
    </reaction>
</comment>
<dbReference type="GO" id="GO:0006228">
    <property type="term" value="P:UTP biosynthetic process"/>
    <property type="evidence" value="ECO:0007669"/>
    <property type="project" value="UniProtKB-UniRule"/>
</dbReference>
<organism evidence="16 17">
    <name type="scientific">Cardiobacterium valvarum</name>
    <dbReference type="NCBI Taxonomy" id="194702"/>
    <lineage>
        <taxon>Bacteria</taxon>
        <taxon>Pseudomonadati</taxon>
        <taxon>Pseudomonadota</taxon>
        <taxon>Gammaproteobacteria</taxon>
        <taxon>Cardiobacteriales</taxon>
        <taxon>Cardiobacteriaceae</taxon>
        <taxon>Cardiobacterium</taxon>
    </lineage>
</organism>
<keyword evidence="17" id="KW-1185">Reference proteome</keyword>
<keyword evidence="9 12" id="KW-0067">ATP-binding</keyword>
<evidence type="ECO:0000256" key="14">
    <source>
        <dbReference type="RuleBase" id="RU004011"/>
    </source>
</evidence>
<evidence type="ECO:0000256" key="4">
    <source>
        <dbReference type="ARBA" id="ARBA00022553"/>
    </source>
</evidence>
<dbReference type="PRINTS" id="PR01243">
    <property type="entry name" value="NUCDPKINASE"/>
</dbReference>
<dbReference type="AlphaFoldDB" id="A0A381E7K0"/>
<evidence type="ECO:0000313" key="16">
    <source>
        <dbReference type="EMBL" id="SUX22442.1"/>
    </source>
</evidence>
<evidence type="ECO:0000259" key="15">
    <source>
        <dbReference type="SMART" id="SM00562"/>
    </source>
</evidence>
<feature type="binding site" evidence="12 13">
    <location>
        <position position="93"/>
    </location>
    <ligand>
        <name>ATP</name>
        <dbReference type="ChEBI" id="CHEBI:30616"/>
    </ligand>
</feature>
<dbReference type="Pfam" id="PF00334">
    <property type="entry name" value="NDK"/>
    <property type="match status" value="1"/>
</dbReference>
<dbReference type="SMART" id="SM00562">
    <property type="entry name" value="NDK"/>
    <property type="match status" value="1"/>
</dbReference>
<feature type="binding site" evidence="12 13">
    <location>
        <position position="104"/>
    </location>
    <ligand>
        <name>ATP</name>
        <dbReference type="ChEBI" id="CHEBI:30616"/>
    </ligand>
</feature>
<keyword evidence="11 12" id="KW-0546">Nucleotide metabolism</keyword>
<dbReference type="HAMAP" id="MF_00451">
    <property type="entry name" value="NDP_kinase"/>
    <property type="match status" value="1"/>
</dbReference>
<keyword evidence="6 12" id="KW-0479">Metal-binding</keyword>
<evidence type="ECO:0000256" key="5">
    <source>
        <dbReference type="ARBA" id="ARBA00022679"/>
    </source>
</evidence>
<evidence type="ECO:0000256" key="1">
    <source>
        <dbReference type="ARBA" id="ARBA00008142"/>
    </source>
</evidence>
<evidence type="ECO:0000256" key="2">
    <source>
        <dbReference type="ARBA" id="ARBA00012966"/>
    </source>
</evidence>
<evidence type="ECO:0000256" key="10">
    <source>
        <dbReference type="ARBA" id="ARBA00022842"/>
    </source>
</evidence>
<dbReference type="SUPFAM" id="SSF54919">
    <property type="entry name" value="Nucleoside diphosphate kinase, NDK"/>
    <property type="match status" value="1"/>
</dbReference>
<dbReference type="RefSeq" id="WP_115611553.1">
    <property type="nucleotide sequence ID" value="NZ_JBHLZC010000001.1"/>
</dbReference>
<feature type="active site" description="Pros-phosphohistidine intermediate" evidence="12 13">
    <location>
        <position position="117"/>
    </location>
</feature>
<evidence type="ECO:0000256" key="13">
    <source>
        <dbReference type="PROSITE-ProRule" id="PRU00706"/>
    </source>
</evidence>
<dbReference type="Proteomes" id="UP000254572">
    <property type="component" value="Unassembled WGS sequence"/>
</dbReference>
<gene>
    <name evidence="12 16" type="primary">ndk</name>
    <name evidence="16" type="ORF">NCTC13294_01253</name>
</gene>
<feature type="domain" description="Nucleoside diphosphate kinase-like" evidence="15">
    <location>
        <begin position="3"/>
        <end position="140"/>
    </location>
</feature>
<keyword evidence="7 12" id="KW-0547">Nucleotide-binding</keyword>
<proteinExistence type="inferred from homology"/>
<dbReference type="GO" id="GO:0006183">
    <property type="term" value="P:GTP biosynthetic process"/>
    <property type="evidence" value="ECO:0007669"/>
    <property type="project" value="UniProtKB-UniRule"/>
</dbReference>
<dbReference type="GO" id="GO:0004550">
    <property type="term" value="F:nucleoside diphosphate kinase activity"/>
    <property type="evidence" value="ECO:0007669"/>
    <property type="project" value="UniProtKB-UniRule"/>
</dbReference>
<evidence type="ECO:0000256" key="3">
    <source>
        <dbReference type="ARBA" id="ARBA00017632"/>
    </source>
</evidence>
<feature type="binding site" evidence="12 13">
    <location>
        <position position="114"/>
    </location>
    <ligand>
        <name>ATP</name>
        <dbReference type="ChEBI" id="CHEBI:30616"/>
    </ligand>
</feature>
<dbReference type="Gene3D" id="3.30.70.141">
    <property type="entry name" value="Nucleoside diphosphate kinase-like domain"/>
    <property type="match status" value="1"/>
</dbReference>
<accession>A0A381E7K0</accession>
<keyword evidence="4 12" id="KW-0597">Phosphoprotein</keyword>
<dbReference type="InterPro" id="IPR034907">
    <property type="entry name" value="NDK-like_dom"/>
</dbReference>
<evidence type="ECO:0000256" key="6">
    <source>
        <dbReference type="ARBA" id="ARBA00022723"/>
    </source>
</evidence>
<protein>
    <recommendedName>
        <fullName evidence="3 12">Nucleoside diphosphate kinase</fullName>
        <shortName evidence="12">NDK</shortName>
        <shortName evidence="12">NDP kinase</shortName>
        <ecNumber evidence="2 12">2.7.4.6</ecNumber>
    </recommendedName>
    <alternativeName>
        <fullName evidence="12">Nucleoside-2-P kinase</fullName>
    </alternativeName>
</protein>
<sequence length="140" mass="15276">MSVQLTLSIVKPDAVRNHHTGAILARIEQQGLAIVAAKMLRLSHDDAARFYDVHRERPFFAELVAFMTSGPVLVQVLRGDNAVTRYRELMGATDPAEAASGTLRAEFAGSKSENAVHGSDSAENAAREIAFFFAERELCC</sequence>
<feature type="binding site" evidence="12 13">
    <location>
        <position position="87"/>
    </location>
    <ligand>
        <name>ATP</name>
        <dbReference type="ChEBI" id="CHEBI:30616"/>
    </ligand>
</feature>
<dbReference type="FunFam" id="3.30.70.141:FF:000003">
    <property type="entry name" value="Nucleoside diphosphate kinase"/>
    <property type="match status" value="1"/>
</dbReference>
<comment type="function">
    <text evidence="12">Major role in the synthesis of nucleoside triphosphates other than ATP. The ATP gamma phosphate is transferred to the NDP beta phosphate via a ping-pong mechanism, using a phosphorylated active-site intermediate.</text>
</comment>
<dbReference type="CDD" id="cd04413">
    <property type="entry name" value="NDPk_I"/>
    <property type="match status" value="1"/>
</dbReference>
<dbReference type="PROSITE" id="PS51374">
    <property type="entry name" value="NDPK_LIKE"/>
    <property type="match status" value="1"/>
</dbReference>
<dbReference type="NCBIfam" id="NF001908">
    <property type="entry name" value="PRK00668.1"/>
    <property type="match status" value="1"/>
</dbReference>
<reference evidence="16 17" key="1">
    <citation type="submission" date="2018-06" db="EMBL/GenBank/DDBJ databases">
        <authorList>
            <consortium name="Pathogen Informatics"/>
            <person name="Doyle S."/>
        </authorList>
    </citation>
    <scope>NUCLEOTIDE SEQUENCE [LARGE SCALE GENOMIC DNA]</scope>
    <source>
        <strain evidence="16 17">NCTC13294</strain>
    </source>
</reference>
<dbReference type="InterPro" id="IPR036850">
    <property type="entry name" value="NDK-like_dom_sf"/>
</dbReference>
<comment type="catalytic activity">
    <reaction evidence="12">
        <text>a ribonucleoside 5'-diphosphate + ATP = a ribonucleoside 5'-triphosphate + ADP</text>
        <dbReference type="Rhea" id="RHEA:18113"/>
        <dbReference type="ChEBI" id="CHEBI:30616"/>
        <dbReference type="ChEBI" id="CHEBI:57930"/>
        <dbReference type="ChEBI" id="CHEBI:61557"/>
        <dbReference type="ChEBI" id="CHEBI:456216"/>
        <dbReference type="EC" id="2.7.4.6"/>
    </reaction>
</comment>
<dbReference type="PANTHER" id="PTHR46161">
    <property type="entry name" value="NUCLEOSIDE DIPHOSPHATE KINASE"/>
    <property type="match status" value="1"/>
</dbReference>